<comment type="caution">
    <text evidence="2">The sequence shown here is derived from an EMBL/GenBank/DDBJ whole genome shotgun (WGS) entry which is preliminary data.</text>
</comment>
<evidence type="ECO:0000313" key="2">
    <source>
        <dbReference type="EMBL" id="MCT2559438.1"/>
    </source>
</evidence>
<dbReference type="EMBL" id="JAOAMV010000005">
    <property type="protein sequence ID" value="MCT2559438.1"/>
    <property type="molecule type" value="Genomic_DNA"/>
</dbReference>
<gene>
    <name evidence="2" type="ORF">N0B51_10650</name>
</gene>
<accession>A0A9X2W2L9</accession>
<reference evidence="2" key="1">
    <citation type="submission" date="2022-09" db="EMBL/GenBank/DDBJ databases">
        <title>The genome sequence of Tsuneonella sp. YG55.</title>
        <authorList>
            <person name="Liu Y."/>
        </authorList>
    </citation>
    <scope>NUCLEOTIDE SEQUENCE</scope>
    <source>
        <strain evidence="2">YG55</strain>
    </source>
</reference>
<name>A0A9X2W2L9_9SPHN</name>
<keyword evidence="3" id="KW-1185">Reference proteome</keyword>
<sequence>MHKGLAIAALGIALPGAAQAQIADPLAARVELDDARRFAELYRETWGTPTAAQLQERYIEPGSDAVAIFTPGRIVDGANLAATVAANPAAYTKAIDRCLPWAEQSSGELKATYLALHGLLPERLLPRIAVLFGAGNSGGTAGAGMQVLGLEVLCAGAPDEAAFRTALRGFFAHETIHTLQRIDPGARDIDLMLATAIAEGSADYVATLVTGQVGNVPRAEWAAWRRSWVFAEFAKDRAAMAAKGVTGEERQARFRRWFANAGSAPEGWPSELGYWVGSEIAAGYVAGANDPHAAIRDLLSFRDPRAIVRQSGLAAVVAPELD</sequence>
<dbReference type="RefSeq" id="WP_259962334.1">
    <property type="nucleotide sequence ID" value="NZ_JAOAMV010000005.1"/>
</dbReference>
<evidence type="ECO:0000313" key="3">
    <source>
        <dbReference type="Proteomes" id="UP001142648"/>
    </source>
</evidence>
<feature type="signal peptide" evidence="1">
    <location>
        <begin position="1"/>
        <end position="20"/>
    </location>
</feature>
<evidence type="ECO:0008006" key="4">
    <source>
        <dbReference type="Google" id="ProtNLM"/>
    </source>
</evidence>
<dbReference type="Proteomes" id="UP001142648">
    <property type="component" value="Unassembled WGS sequence"/>
</dbReference>
<keyword evidence="1" id="KW-0732">Signal</keyword>
<dbReference type="AlphaFoldDB" id="A0A9X2W2L9"/>
<feature type="chain" id="PRO_5040765653" description="DUF2268 domain-containing protein" evidence="1">
    <location>
        <begin position="21"/>
        <end position="322"/>
    </location>
</feature>
<evidence type="ECO:0000256" key="1">
    <source>
        <dbReference type="SAM" id="SignalP"/>
    </source>
</evidence>
<protein>
    <recommendedName>
        <fullName evidence="4">DUF2268 domain-containing protein</fullName>
    </recommendedName>
</protein>
<proteinExistence type="predicted"/>
<organism evidence="2 3">
    <name type="scientific">Tsuneonella litorea</name>
    <dbReference type="NCBI Taxonomy" id="2976475"/>
    <lineage>
        <taxon>Bacteria</taxon>
        <taxon>Pseudomonadati</taxon>
        <taxon>Pseudomonadota</taxon>
        <taxon>Alphaproteobacteria</taxon>
        <taxon>Sphingomonadales</taxon>
        <taxon>Erythrobacteraceae</taxon>
        <taxon>Tsuneonella</taxon>
    </lineage>
</organism>